<keyword evidence="1" id="KW-0472">Membrane</keyword>
<evidence type="ECO:0000313" key="3">
    <source>
        <dbReference type="EMBL" id="USA63280.1"/>
    </source>
</evidence>
<name>A0ABY4UB69_9SPHN</name>
<proteinExistence type="predicted"/>
<accession>A0ABY4UB69</accession>
<evidence type="ECO:0000256" key="1">
    <source>
        <dbReference type="SAM" id="Phobius"/>
    </source>
</evidence>
<dbReference type="Proteomes" id="UP001056619">
    <property type="component" value="Chromosome"/>
</dbReference>
<evidence type="ECO:0008006" key="5">
    <source>
        <dbReference type="Google" id="ProtNLM"/>
    </source>
</evidence>
<keyword evidence="3" id="KW-0614">Plasmid</keyword>
<keyword evidence="1" id="KW-0812">Transmembrane</keyword>
<reference evidence="3 4" key="1">
    <citation type="submission" date="2022-06" db="EMBL/GenBank/DDBJ databases">
        <authorList>
            <person name="Liu G."/>
        </authorList>
    </citation>
    <scope>NUCLEOTIDE SEQUENCE [LARGE SCALE GENOMIC DNA]</scope>
    <source>
        <strain evidence="3 4">E4</strain>
        <plasmid evidence="3 4">plas2</plasmid>
    </source>
</reference>
<gene>
    <name evidence="2" type="ORF">NCF85_13665</name>
    <name evidence="3" type="ORF">NCF85_16640</name>
</gene>
<dbReference type="RefSeq" id="WP_196847429.1">
    <property type="nucleotide sequence ID" value="NZ_CP098494.1"/>
</dbReference>
<dbReference type="EMBL" id="CP098494">
    <property type="protein sequence ID" value="USA61106.1"/>
    <property type="molecule type" value="Genomic_DNA"/>
</dbReference>
<feature type="transmembrane region" description="Helical" evidence="1">
    <location>
        <begin position="80"/>
        <end position="104"/>
    </location>
</feature>
<evidence type="ECO:0000313" key="4">
    <source>
        <dbReference type="Proteomes" id="UP001056619"/>
    </source>
</evidence>
<dbReference type="EMBL" id="CP098496">
    <property type="protein sequence ID" value="USA63280.1"/>
    <property type="molecule type" value="Genomic_DNA"/>
</dbReference>
<protein>
    <recommendedName>
        <fullName evidence="5">DUF1648 domain-containing protein</fullName>
    </recommendedName>
</protein>
<keyword evidence="4" id="KW-1185">Reference proteome</keyword>
<organism evidence="3 4">
    <name type="scientific">Qipengyuania citrea</name>
    <dbReference type="NCBI Taxonomy" id="225971"/>
    <lineage>
        <taxon>Bacteria</taxon>
        <taxon>Pseudomonadati</taxon>
        <taxon>Pseudomonadota</taxon>
        <taxon>Alphaproteobacteria</taxon>
        <taxon>Sphingomonadales</taxon>
        <taxon>Erythrobacteraceae</taxon>
        <taxon>Qipengyuania</taxon>
    </lineage>
</organism>
<dbReference type="Proteomes" id="UP001056619">
    <property type="component" value="Plasmid plas2"/>
</dbReference>
<geneLocation type="plasmid" evidence="3 4">
    <name>plas2</name>
</geneLocation>
<sequence>MTVLILAVIIALVMIGLSVRANSRFRDESRLPMQWSLSGSVNWTAPRLVALSFTPALTMAILAFFVMGSMTMQPRPGQEGAVVPALLGMGVCFIAAHVFHLWMISKTLRRTEG</sequence>
<keyword evidence="1" id="KW-1133">Transmembrane helix</keyword>
<evidence type="ECO:0000313" key="2">
    <source>
        <dbReference type="EMBL" id="USA61106.1"/>
    </source>
</evidence>
<feature type="transmembrane region" description="Helical" evidence="1">
    <location>
        <begin position="45"/>
        <end position="68"/>
    </location>
</feature>